<comment type="similarity">
    <text evidence="1">Belongs to the GMC oxidoreductase family.</text>
</comment>
<reference evidence="5" key="1">
    <citation type="submission" date="2023-07" db="EMBL/GenBank/DDBJ databases">
        <title>Conexibacter stalactiti sp. nov., isolated from stalactites in a lava cave and emended description of the genus Conexibacter.</title>
        <authorList>
            <person name="Lee S.D."/>
        </authorList>
    </citation>
    <scope>NUCLEOTIDE SEQUENCE [LARGE SCALE GENOMIC DNA]</scope>
    <source>
        <strain evidence="5">KCTC 39840</strain>
    </source>
</reference>
<organism evidence="4 5">
    <name type="scientific">Conexibacter stalactiti</name>
    <dbReference type="NCBI Taxonomy" id="1940611"/>
    <lineage>
        <taxon>Bacteria</taxon>
        <taxon>Bacillati</taxon>
        <taxon>Actinomycetota</taxon>
        <taxon>Thermoleophilia</taxon>
        <taxon>Solirubrobacterales</taxon>
        <taxon>Conexibacteraceae</taxon>
        <taxon>Conexibacter</taxon>
    </lineage>
</organism>
<keyword evidence="5" id="KW-1185">Reference proteome</keyword>
<gene>
    <name evidence="4" type="ORF">R7226_24990</name>
</gene>
<dbReference type="Pfam" id="PF00732">
    <property type="entry name" value="GMC_oxred_N"/>
    <property type="match status" value="1"/>
</dbReference>
<dbReference type="Pfam" id="PF05199">
    <property type="entry name" value="GMC_oxred_C"/>
    <property type="match status" value="1"/>
</dbReference>
<comment type="caution">
    <text evidence="4">The sequence shown here is derived from an EMBL/GenBank/DDBJ whole genome shotgun (WGS) entry which is preliminary data.</text>
</comment>
<evidence type="ECO:0000259" key="3">
    <source>
        <dbReference type="Pfam" id="PF05199"/>
    </source>
</evidence>
<dbReference type="Gene3D" id="3.30.410.40">
    <property type="match status" value="1"/>
</dbReference>
<dbReference type="Gene3D" id="3.50.50.60">
    <property type="entry name" value="FAD/NAD(P)-binding domain"/>
    <property type="match status" value="1"/>
</dbReference>
<dbReference type="Proteomes" id="UP001284601">
    <property type="component" value="Unassembled WGS sequence"/>
</dbReference>
<dbReference type="InterPro" id="IPR007867">
    <property type="entry name" value="GMC_OxRtase_C"/>
</dbReference>
<feature type="domain" description="Glucose-methanol-choline oxidoreductase C-terminal" evidence="3">
    <location>
        <begin position="351"/>
        <end position="487"/>
    </location>
</feature>
<feature type="domain" description="Glucose-methanol-choline oxidoreductase N-terminal" evidence="2">
    <location>
        <begin position="6"/>
        <end position="278"/>
    </location>
</feature>
<dbReference type="PANTHER" id="PTHR11552:SF152">
    <property type="entry name" value="OXIDASE (CODA), PUTATIVE (AFU_ORTHOLOGUE AFUA_8G04090)-RELATED"/>
    <property type="match status" value="1"/>
</dbReference>
<evidence type="ECO:0000313" key="4">
    <source>
        <dbReference type="EMBL" id="MDW5597631.1"/>
    </source>
</evidence>
<dbReference type="SUPFAM" id="SSF54373">
    <property type="entry name" value="FAD-linked reductases, C-terminal domain"/>
    <property type="match status" value="1"/>
</dbReference>
<dbReference type="InterPro" id="IPR012132">
    <property type="entry name" value="GMC_OxRdtase"/>
</dbReference>
<protein>
    <submittedName>
        <fullName evidence="4">GMC family oxidoreductase</fullName>
    </submittedName>
</protein>
<dbReference type="InterPro" id="IPR036188">
    <property type="entry name" value="FAD/NAD-bd_sf"/>
</dbReference>
<accession>A0ABU4HWC6</accession>
<dbReference type="EMBL" id="JAWSTH010000096">
    <property type="protein sequence ID" value="MDW5597631.1"/>
    <property type="molecule type" value="Genomic_DNA"/>
</dbReference>
<dbReference type="RefSeq" id="WP_318600097.1">
    <property type="nucleotide sequence ID" value="NZ_JAWSTH010000096.1"/>
</dbReference>
<dbReference type="PANTHER" id="PTHR11552">
    <property type="entry name" value="GLUCOSE-METHANOL-CHOLINE GMC OXIDOREDUCTASE"/>
    <property type="match status" value="1"/>
</dbReference>
<evidence type="ECO:0000259" key="2">
    <source>
        <dbReference type="Pfam" id="PF00732"/>
    </source>
</evidence>
<dbReference type="SUPFAM" id="SSF51905">
    <property type="entry name" value="FAD/NAD(P)-binding domain"/>
    <property type="match status" value="1"/>
</dbReference>
<proteinExistence type="inferred from homology"/>
<evidence type="ECO:0000313" key="5">
    <source>
        <dbReference type="Proteomes" id="UP001284601"/>
    </source>
</evidence>
<name>A0ABU4HWC6_9ACTN</name>
<dbReference type="InterPro" id="IPR000172">
    <property type="entry name" value="GMC_OxRdtase_N"/>
</dbReference>
<sequence length="500" mass="53475">MIRSADYIIAGGGTAGSILARRLSDAGAEVILVEAGPVGDADGRVTVLRRYVEMLGTELDFDYRTEPGSRGNDLMRYAQAKVLGGCSAHNSCIAFRAPDWDFEEWARGGLQGWSTEECAPYFERVFSMVNLEDPHPGHPWVDGFLAAAQSTGLPLVDFGAPNVREGVGTLKQNRRGELRESSAAAYLFPLAERSKGLRVVTDETVLRVVLDDRGEAIGIDTTLGRIFAREEVVLCGGTFGSAKTLLLSGIGPAGELSAAGVDPVVDLPGVGKHLVDHPDGLLLFEATEAVSNELTFTHWESALFACVEGGSEYPEVMIHFDTDGYSPYTSARGYPTSEAMLAMHPNVTRARSEGSVRLRSADPTAQLVIDTGYFSDPDGYDERIMLEGFRVAREVAAQPELARFIKRELAPGPDVVERAALSEYARTAGATVGHPAGTCKLGADDDPLAVVDSRLRVNGVGRLRVADASVLPAIVTVNPCMTVMMIGERCADELLAGAGR</sequence>
<evidence type="ECO:0000256" key="1">
    <source>
        <dbReference type="ARBA" id="ARBA00010790"/>
    </source>
</evidence>
<dbReference type="PIRSF" id="PIRSF000137">
    <property type="entry name" value="Alcohol_oxidase"/>
    <property type="match status" value="1"/>
</dbReference>